<evidence type="ECO:0000256" key="1">
    <source>
        <dbReference type="ARBA" id="ARBA00022574"/>
    </source>
</evidence>
<keyword evidence="5" id="KW-1185">Reference proteome</keyword>
<dbReference type="Proteomes" id="UP001397290">
    <property type="component" value="Unassembled WGS sequence"/>
</dbReference>
<dbReference type="Gene3D" id="2.130.10.10">
    <property type="entry name" value="YVTN repeat-like/Quinoprotein amine dehydrogenase"/>
    <property type="match status" value="1"/>
</dbReference>
<dbReference type="InterPro" id="IPR036322">
    <property type="entry name" value="WD40_repeat_dom_sf"/>
</dbReference>
<reference evidence="4 5" key="1">
    <citation type="submission" date="2020-02" db="EMBL/GenBank/DDBJ databases">
        <title>Comparative genomics of the hypocrealean fungal genus Beauvera.</title>
        <authorList>
            <person name="Showalter D.N."/>
            <person name="Bushley K.E."/>
            <person name="Rehner S.A."/>
        </authorList>
    </citation>
    <scope>NUCLEOTIDE SEQUENCE [LARGE SCALE GENOMIC DNA]</scope>
    <source>
        <strain evidence="4 5">ARSEF4384</strain>
    </source>
</reference>
<keyword evidence="1" id="KW-0853">WD repeat</keyword>
<sequence length="508" mass="55627">MAPELPGYYFDNMKKKYFKIEPSHSASPSSAAAPWTADAVKRRRAASSAASSAAIRTRLLQRHVRRHEGLETDMVARGRLRQELGVTTTMTEEQDDVRAAAWAEGSVDKGSVSLVPSFARARYANMACMYVGGDDTKTGLGVAYATLDEETLVGSYLPTDDNDTISFSDLAPESSGRRRGLRAEMVRCPQMSSIRYHAPSHKILLTSREPDHSCGLYFFSPLLSAESDHRRPQWLLGETSHYQRLYIRHHRLRDSWIVHQSTPAPASSPLLCVVGTNAGILSVSSDETMSWLAPSSSPPGTQQQQQQHAGPQEIFAQDFQQGNHNVLLAGGRQPALWITDLRDNDPRRWRATPHDSTVTHLRSVSAHQVLVAGLRSSMSTYDLRFLGRPTPSGQATSRSCSMPVLRFSGYENEAHVHTGWDVCAELGLVAAAQDDGTVALFSLRSGKRVRPGGGGGGSGGIGDLRTETPIKALMWQRMPRERLPSLWVGEGPLVRKFSLGVGEVGDEG</sequence>
<organism evidence="4 5">
    <name type="scientific">Beauveria asiatica</name>
    <dbReference type="NCBI Taxonomy" id="1069075"/>
    <lineage>
        <taxon>Eukaryota</taxon>
        <taxon>Fungi</taxon>
        <taxon>Dikarya</taxon>
        <taxon>Ascomycota</taxon>
        <taxon>Pezizomycotina</taxon>
        <taxon>Sordariomycetes</taxon>
        <taxon>Hypocreomycetidae</taxon>
        <taxon>Hypocreales</taxon>
        <taxon>Cordycipitaceae</taxon>
        <taxon>Beauveria</taxon>
    </lineage>
</organism>
<dbReference type="InterPro" id="IPR052254">
    <property type="entry name" value="CUL4-DDB1_E3_ligase_receptor"/>
</dbReference>
<gene>
    <name evidence="4" type="ORF">G3M48_010177</name>
</gene>
<dbReference type="PANTHER" id="PTHR44472">
    <property type="entry name" value="DDB1- AND CUL4-ASSOCIATED FACTOR 4-RELATED"/>
    <property type="match status" value="1"/>
</dbReference>
<protein>
    <recommendedName>
        <fullName evidence="6">Myocyte-specific enhancer factor 2d</fullName>
    </recommendedName>
</protein>
<proteinExistence type="predicted"/>
<name>A0AAW0S2M1_9HYPO</name>
<evidence type="ECO:0000313" key="5">
    <source>
        <dbReference type="Proteomes" id="UP001397290"/>
    </source>
</evidence>
<dbReference type="InterPro" id="IPR015943">
    <property type="entry name" value="WD40/YVTN_repeat-like_dom_sf"/>
</dbReference>
<dbReference type="GO" id="GO:0080008">
    <property type="term" value="C:Cul4-RING E3 ubiquitin ligase complex"/>
    <property type="evidence" value="ECO:0007669"/>
    <property type="project" value="TreeGrafter"/>
</dbReference>
<feature type="region of interest" description="Disordered" evidence="3">
    <location>
        <begin position="290"/>
        <end position="311"/>
    </location>
</feature>
<dbReference type="PANTHER" id="PTHR44472:SF1">
    <property type="entry name" value="DDB1 AND CUL4 ASSOCIATED FACTOR 4"/>
    <property type="match status" value="1"/>
</dbReference>
<accession>A0AAW0S2M1</accession>
<dbReference type="AlphaFoldDB" id="A0AAW0S2M1"/>
<evidence type="ECO:0008006" key="6">
    <source>
        <dbReference type="Google" id="ProtNLM"/>
    </source>
</evidence>
<evidence type="ECO:0000256" key="3">
    <source>
        <dbReference type="SAM" id="MobiDB-lite"/>
    </source>
</evidence>
<evidence type="ECO:0000256" key="2">
    <source>
        <dbReference type="ARBA" id="ARBA00022737"/>
    </source>
</evidence>
<dbReference type="EMBL" id="JAAHCF010000090">
    <property type="protein sequence ID" value="KAK8148431.1"/>
    <property type="molecule type" value="Genomic_DNA"/>
</dbReference>
<evidence type="ECO:0000313" key="4">
    <source>
        <dbReference type="EMBL" id="KAK8148431.1"/>
    </source>
</evidence>
<dbReference type="SUPFAM" id="SSF50978">
    <property type="entry name" value="WD40 repeat-like"/>
    <property type="match status" value="1"/>
</dbReference>
<feature type="compositionally biased region" description="Polar residues" evidence="3">
    <location>
        <begin position="290"/>
        <end position="301"/>
    </location>
</feature>
<comment type="caution">
    <text evidence="4">The sequence shown here is derived from an EMBL/GenBank/DDBJ whole genome shotgun (WGS) entry which is preliminary data.</text>
</comment>
<keyword evidence="2" id="KW-0677">Repeat</keyword>